<dbReference type="OrthoDB" id="1944778at2"/>
<proteinExistence type="predicted"/>
<evidence type="ECO:0000256" key="1">
    <source>
        <dbReference type="SAM" id="SignalP"/>
    </source>
</evidence>
<dbReference type="EMBL" id="BHYK01000006">
    <property type="protein sequence ID" value="GCD09746.1"/>
    <property type="molecule type" value="Genomic_DNA"/>
</dbReference>
<feature type="chain" id="PRO_5019478912" evidence="1">
    <location>
        <begin position="26"/>
        <end position="391"/>
    </location>
</feature>
<dbReference type="Proteomes" id="UP000287872">
    <property type="component" value="Unassembled WGS sequence"/>
</dbReference>
<reference evidence="2 3" key="1">
    <citation type="submission" date="2018-11" db="EMBL/GenBank/DDBJ databases">
        <title>Genome sequencing and assembly of Clostridium tagluense strain A121.</title>
        <authorList>
            <person name="Murakami T."/>
            <person name="Segawa T."/>
            <person name="Shcherbakova V.A."/>
            <person name="Mori H."/>
            <person name="Yoshimura Y."/>
        </authorList>
    </citation>
    <scope>NUCLEOTIDE SEQUENCE [LARGE SCALE GENOMIC DNA]</scope>
    <source>
        <strain evidence="2 3">A121</strain>
    </source>
</reference>
<gene>
    <name evidence="2" type="ORF">Ctaglu_13690</name>
</gene>
<comment type="caution">
    <text evidence="2">The sequence shown here is derived from an EMBL/GenBank/DDBJ whole genome shotgun (WGS) entry which is preliminary data.</text>
</comment>
<name>A0A401UJM0_9CLOT</name>
<protein>
    <submittedName>
        <fullName evidence="2">Uncharacterized protein</fullName>
    </submittedName>
</protein>
<evidence type="ECO:0000313" key="2">
    <source>
        <dbReference type="EMBL" id="GCD09746.1"/>
    </source>
</evidence>
<feature type="signal peptide" evidence="1">
    <location>
        <begin position="1"/>
        <end position="25"/>
    </location>
</feature>
<accession>A0A401UJM0</accession>
<sequence length="391" mass="40188">MNKKIISSLLAAVMISGATTLTAFASMASGSVVIGNKAFDLVYANDAANLTEITNAIVAGGEIYIKNFEGNWISNKNGLAVAASVIPAVVYKSATQKIDFAAADTNLVVSAVTISSASDTTLKAVFNTAPADTTKVVFNVKKGTTPLAMKVTWNATNTIATLTYTSNLLEGTYTVNVFNGITDLGTSSLAITLKETGGGVTTPVDNTAKIATATVAVVKAEISRLQIDLDAANALVNALPSEVAPNRARADLITRLGAIKILDVTAPVLNAVSLTIGQPVLATKDVNGDYKVSLSGSKGTDMFTAVTLNASEKATIKISTMGRSKTFTTDDSGKLTISVADLLGSFASKDGIAVSTLKGYLAMLSGAVTLNVTLKDASGNEKATTITINAN</sequence>
<dbReference type="AlphaFoldDB" id="A0A401UJM0"/>
<keyword evidence="1" id="KW-0732">Signal</keyword>
<dbReference type="RefSeq" id="WP_124999459.1">
    <property type="nucleotide sequence ID" value="NZ_BHYK01000006.1"/>
</dbReference>
<evidence type="ECO:0000313" key="3">
    <source>
        <dbReference type="Proteomes" id="UP000287872"/>
    </source>
</evidence>
<organism evidence="2 3">
    <name type="scientific">Clostridium tagluense</name>
    <dbReference type="NCBI Taxonomy" id="360422"/>
    <lineage>
        <taxon>Bacteria</taxon>
        <taxon>Bacillati</taxon>
        <taxon>Bacillota</taxon>
        <taxon>Clostridia</taxon>
        <taxon>Eubacteriales</taxon>
        <taxon>Clostridiaceae</taxon>
        <taxon>Clostridium</taxon>
    </lineage>
</organism>
<keyword evidence="3" id="KW-1185">Reference proteome</keyword>